<dbReference type="AlphaFoldDB" id="A0A8B9DDC4"/>
<comment type="similarity">
    <text evidence="9 33 34">Belongs to the peptidase M2 family.</text>
</comment>
<keyword evidence="24 34" id="KW-0325">Glycoprotein</keyword>
<evidence type="ECO:0000256" key="15">
    <source>
        <dbReference type="ARBA" id="ARBA00022692"/>
    </source>
</evidence>
<evidence type="ECO:0000256" key="16">
    <source>
        <dbReference type="ARBA" id="ARBA00022723"/>
    </source>
</evidence>
<dbReference type="PROSITE" id="PS52011">
    <property type="entry name" value="PEPTIDASE_M2"/>
    <property type="match status" value="1"/>
</dbReference>
<evidence type="ECO:0000256" key="21">
    <source>
        <dbReference type="ARBA" id="ARBA00023049"/>
    </source>
</evidence>
<dbReference type="SUPFAM" id="SSF55486">
    <property type="entry name" value="Metalloproteases ('zincins'), catalytic domain"/>
    <property type="match status" value="1"/>
</dbReference>
<feature type="transmembrane region" description="Helical" evidence="36">
    <location>
        <begin position="701"/>
        <end position="724"/>
    </location>
</feature>
<evidence type="ECO:0000256" key="12">
    <source>
        <dbReference type="ARBA" id="ARBA00022525"/>
    </source>
</evidence>
<comment type="cofactor">
    <cofactor evidence="3">
        <name>chloride</name>
        <dbReference type="ChEBI" id="CHEBI:17996"/>
    </cofactor>
</comment>
<comment type="caution">
    <text evidence="33">Lacks conserved residue(s) required for the propagation of feature annotation.</text>
</comment>
<feature type="binding site" evidence="30">
    <location>
        <position position="354"/>
    </location>
    <ligand>
        <name>Zn(2+)</name>
        <dbReference type="ChEBI" id="CHEBI:29105"/>
        <label>1</label>
        <note>catalytic</note>
    </ligand>
</feature>
<dbReference type="PANTHER" id="PTHR10514:SF24">
    <property type="entry name" value="ANGIOTENSIN-CONVERTING ENZYME 2"/>
    <property type="match status" value="1"/>
</dbReference>
<feature type="region of interest" description="Disordered" evidence="35">
    <location>
        <begin position="733"/>
        <end position="763"/>
    </location>
</feature>
<keyword evidence="26" id="KW-0966">Cell projection</keyword>
<keyword evidence="23 31" id="KW-1015">Disulfide bond</keyword>
<evidence type="ECO:0000313" key="40">
    <source>
        <dbReference type="Proteomes" id="UP000694521"/>
    </source>
</evidence>
<evidence type="ECO:0000256" key="6">
    <source>
        <dbReference type="ARBA" id="ARBA00004251"/>
    </source>
</evidence>
<dbReference type="EC" id="3.4.-.-" evidence="34"/>
<keyword evidence="15 36" id="KW-0812">Transmembrane</keyword>
<keyword evidence="12" id="KW-0964">Secreted</keyword>
<feature type="binding site" evidence="32">
    <location>
        <position position="378"/>
    </location>
    <ligand>
        <name>Zn(2+)</name>
        <dbReference type="ChEBI" id="CHEBI:29105"/>
        <label>2</label>
        <note>catalytic</note>
    </ligand>
</feature>
<keyword evidence="40" id="KW-1185">Reference proteome</keyword>
<dbReference type="GO" id="GO:0004180">
    <property type="term" value="F:carboxypeptidase activity"/>
    <property type="evidence" value="ECO:0007669"/>
    <property type="project" value="UniProtKB-KW"/>
</dbReference>
<keyword evidence="20 36" id="KW-1133">Transmembrane helix</keyword>
<evidence type="ECO:0000256" key="8">
    <source>
        <dbReference type="ARBA" id="ARBA00004613"/>
    </source>
</evidence>
<dbReference type="GO" id="GO:0046872">
    <property type="term" value="F:metal ion binding"/>
    <property type="evidence" value="ECO:0007669"/>
    <property type="project" value="UniProtKB-KW"/>
</dbReference>
<evidence type="ECO:0000256" key="1">
    <source>
        <dbReference type="ARBA" id="ARBA00000796"/>
    </source>
</evidence>
<feature type="signal peptide" evidence="37">
    <location>
        <begin position="1"/>
        <end position="17"/>
    </location>
</feature>
<evidence type="ECO:0000256" key="9">
    <source>
        <dbReference type="ARBA" id="ARBA00008139"/>
    </source>
</evidence>
<feature type="chain" id="PRO_5034073394" description="Angiotensin-converting enzyme" evidence="37">
    <location>
        <begin position="18"/>
        <end position="763"/>
    </location>
</feature>
<evidence type="ECO:0000256" key="28">
    <source>
        <dbReference type="PIRSR" id="PIRSR601548-11"/>
    </source>
</evidence>
<feature type="domain" description="Collectrin-like" evidence="38">
    <location>
        <begin position="576"/>
        <end position="763"/>
    </location>
</feature>
<dbReference type="Ensembl" id="ENSACDT00005004439.1">
    <property type="protein sequence ID" value="ENSACDP00005003667.1"/>
    <property type="gene ID" value="ENSACDG00005002096.1"/>
</dbReference>
<dbReference type="Pfam" id="PF01401">
    <property type="entry name" value="Peptidase_M2"/>
    <property type="match status" value="2"/>
</dbReference>
<evidence type="ECO:0000256" key="3">
    <source>
        <dbReference type="ARBA" id="ARBA00001923"/>
    </source>
</evidence>
<evidence type="ECO:0000256" key="18">
    <source>
        <dbReference type="ARBA" id="ARBA00022801"/>
    </source>
</evidence>
<comment type="catalytic activity">
    <reaction evidence="1">
        <text>angiotensin I + H2O = angiotensin-(1-9) + L-leucine</text>
        <dbReference type="Rhea" id="RHEA:63532"/>
        <dbReference type="ChEBI" id="CHEBI:15377"/>
        <dbReference type="ChEBI" id="CHEBI:57427"/>
        <dbReference type="ChEBI" id="CHEBI:147350"/>
        <dbReference type="ChEBI" id="CHEBI:147351"/>
    </reaction>
    <physiologicalReaction direction="left-to-right" evidence="1">
        <dbReference type="Rhea" id="RHEA:63533"/>
    </physiologicalReaction>
</comment>
<dbReference type="Proteomes" id="UP000694521">
    <property type="component" value="Unplaced"/>
</dbReference>
<comment type="catalytic activity">
    <reaction evidence="2">
        <text>angiotensin II + H2O = angiotensin-(1-7) + L-phenylalanine</text>
        <dbReference type="Rhea" id="RHEA:26554"/>
        <dbReference type="ChEBI" id="CHEBI:15377"/>
        <dbReference type="ChEBI" id="CHEBI:58095"/>
        <dbReference type="ChEBI" id="CHEBI:58506"/>
        <dbReference type="ChEBI" id="CHEBI:58922"/>
        <dbReference type="EC" id="3.4.17.23"/>
    </reaction>
    <physiologicalReaction direction="left-to-right" evidence="2">
        <dbReference type="Rhea" id="RHEA:26555"/>
    </physiologicalReaction>
</comment>
<dbReference type="GO" id="GO:0016324">
    <property type="term" value="C:apical plasma membrane"/>
    <property type="evidence" value="ECO:0007669"/>
    <property type="project" value="UniProtKB-SubCell"/>
</dbReference>
<evidence type="ECO:0000256" key="14">
    <source>
        <dbReference type="ARBA" id="ARBA00022670"/>
    </source>
</evidence>
<protein>
    <recommendedName>
        <fullName evidence="34">Angiotensin-converting enzyme</fullName>
        <ecNumber evidence="34">3.4.-.-</ecNumber>
    </recommendedName>
</protein>
<dbReference type="PRINTS" id="PR00791">
    <property type="entry name" value="PEPDIPTASEA"/>
</dbReference>
<evidence type="ECO:0000256" key="32">
    <source>
        <dbReference type="PIRSR" id="PIRSR601548-8"/>
    </source>
</evidence>
<dbReference type="CDD" id="cd06461">
    <property type="entry name" value="M2_ACE"/>
    <property type="match status" value="1"/>
</dbReference>
<feature type="disulfide bond" evidence="31">
    <location>
        <begin position="108"/>
        <end position="116"/>
    </location>
</feature>
<evidence type="ECO:0000256" key="26">
    <source>
        <dbReference type="ARBA" id="ARBA00023273"/>
    </source>
</evidence>
<feature type="binding site" evidence="30">
    <location>
        <position position="378"/>
    </location>
    <ligand>
        <name>Zn(2+)</name>
        <dbReference type="ChEBI" id="CHEBI:29105"/>
        <label>1</label>
        <note>catalytic</note>
    </ligand>
</feature>
<dbReference type="GO" id="GO:0005929">
    <property type="term" value="C:cilium"/>
    <property type="evidence" value="ECO:0007669"/>
    <property type="project" value="UniProtKB-SubCell"/>
</dbReference>
<dbReference type="GO" id="GO:0005615">
    <property type="term" value="C:extracellular space"/>
    <property type="evidence" value="ECO:0007669"/>
    <property type="project" value="TreeGrafter"/>
</dbReference>
<evidence type="ECO:0000256" key="27">
    <source>
        <dbReference type="PIRSR" id="PIRSR601548-1"/>
    </source>
</evidence>
<evidence type="ECO:0000256" key="29">
    <source>
        <dbReference type="PIRSR" id="PIRSR601548-2"/>
    </source>
</evidence>
<feature type="disulfide bond" evidence="31">
    <location>
        <begin position="506"/>
        <end position="518"/>
    </location>
</feature>
<dbReference type="PANTHER" id="PTHR10514">
    <property type="entry name" value="ANGIOTENSIN-CONVERTING ENZYME"/>
    <property type="match status" value="1"/>
</dbReference>
<dbReference type="InterPro" id="IPR001548">
    <property type="entry name" value="Peptidase_M2"/>
</dbReference>
<name>A0A8B9DDC4_ANSCY</name>
<keyword evidence="14 34" id="KW-0645">Protease</keyword>
<evidence type="ECO:0000259" key="38">
    <source>
        <dbReference type="PROSITE" id="PS52010"/>
    </source>
</evidence>
<accession>A0A8B9DDC4</accession>
<keyword evidence="21 34" id="KW-0482">Metalloprotease</keyword>
<evidence type="ECO:0000256" key="19">
    <source>
        <dbReference type="ARBA" id="ARBA00022833"/>
    </source>
</evidence>
<evidence type="ECO:0000256" key="34">
    <source>
        <dbReference type="RuleBase" id="RU361144"/>
    </source>
</evidence>
<feature type="active site" description="Proton acceptor 1" evidence="27">
    <location>
        <position position="351"/>
    </location>
</feature>
<keyword evidence="18 34" id="KW-0378">Hydrolase</keyword>
<evidence type="ECO:0000256" key="37">
    <source>
        <dbReference type="SAM" id="SignalP"/>
    </source>
</evidence>
<dbReference type="InterPro" id="IPR031588">
    <property type="entry name" value="Collectrin_dom"/>
</dbReference>
<evidence type="ECO:0000313" key="39">
    <source>
        <dbReference type="Ensembl" id="ENSACDP00005003667.1"/>
    </source>
</evidence>
<keyword evidence="34" id="KW-0121">Carboxypeptidase</keyword>
<evidence type="ECO:0000256" key="5">
    <source>
        <dbReference type="ARBA" id="ARBA00004221"/>
    </source>
</evidence>
<organism evidence="39 40">
    <name type="scientific">Anser cygnoides</name>
    <name type="common">Swan goose</name>
    <dbReference type="NCBI Taxonomy" id="8845"/>
    <lineage>
        <taxon>Eukaryota</taxon>
        <taxon>Metazoa</taxon>
        <taxon>Chordata</taxon>
        <taxon>Craniata</taxon>
        <taxon>Vertebrata</taxon>
        <taxon>Euteleostomi</taxon>
        <taxon>Archelosauria</taxon>
        <taxon>Archosauria</taxon>
        <taxon>Dinosauria</taxon>
        <taxon>Saurischia</taxon>
        <taxon>Theropoda</taxon>
        <taxon>Coelurosauria</taxon>
        <taxon>Aves</taxon>
        <taxon>Neognathae</taxon>
        <taxon>Galloanserae</taxon>
        <taxon>Anseriformes</taxon>
        <taxon>Anatidae</taxon>
        <taxon>Anserinae</taxon>
        <taxon>Anser</taxon>
    </lineage>
</organism>
<dbReference type="GO" id="GO:0008241">
    <property type="term" value="F:peptidyl-dipeptidase activity"/>
    <property type="evidence" value="ECO:0007669"/>
    <property type="project" value="InterPro"/>
</dbReference>
<evidence type="ECO:0000256" key="17">
    <source>
        <dbReference type="ARBA" id="ARBA00022729"/>
    </source>
</evidence>
<sequence>MLAHVLLLCGLSTVVIPQDVTNQAQMFLAEFNVRAEDISYESSLASWNYNTNITEETATKMVSAPFYGIIMAIISIIMHYYGYYFAQSVFLMGYLTSNFTIYSTGTVCKTTEPFDCMVLEPGLDSIMANSIDYHERLWAWEAWRADVGRMMRPLYEEYVELKNEAAKLNSYADYGDYWRANYEADYPEEYKYSRDQLVQDVEKTFEQIKPLYQQLHAYVRHRLEQAYGSQFISSTGCLPAHLLGDMWGRFWTNLYSLTVPYPAKPNIDVTDAMVQKNWDAMKIFKAAEAFFSSIGLYNMTEGFWKNSMLTEPTDNRKVVCHPTAWDMGKDDYRIKMCTKVTMDDFLTVHHEMGHIEYDMAYSVQPFLLRDGANEGFHEAVGEIMSLSAATPQHLKSLDLLEPTFQEDEETEINFLLKQALTIVGTMPFTYMLEKWRWMVFRGEITKQEWMKRWWEMKRDIVGVVEPVPHDETYCDPAALFHVANDYSFIRYYTRTIYQFQFHEALCKAANHAGPLHTCDITNSTAAEHSKALENLTGEKYMNATPLLHYFEPLFNWLQKNNSGRYSGWNTDWTPYSENAIKVRISLKAALGNEAYEWDKSELFLFKSSIAYAMRKYFAQEKLQNVDFQATDIHVGEETQRVSFYITVSMPGNVSDIVPKADVENAIRMSRGRISEAFRLDDNTLEFVGILPTLAAPYEPPVTIWLIIFGVVISLVVIGVIVLIISGQRDRKKEAESNCEVNPYDDDGKSNKGFELSEETQTSF</sequence>
<evidence type="ECO:0000256" key="25">
    <source>
        <dbReference type="ARBA" id="ARBA00023214"/>
    </source>
</evidence>
<keyword evidence="11" id="KW-0963">Cytoplasm</keyword>
<evidence type="ECO:0000256" key="35">
    <source>
        <dbReference type="SAM" id="MobiDB-lite"/>
    </source>
</evidence>
<feature type="binding site" evidence="32">
    <location>
        <position position="350"/>
    </location>
    <ligand>
        <name>Zn(2+)</name>
        <dbReference type="ChEBI" id="CHEBI:29105"/>
        <label>2</label>
        <note>catalytic</note>
    </ligand>
</feature>
<feature type="binding site" evidence="32">
    <location>
        <position position="354"/>
    </location>
    <ligand>
        <name>Zn(2+)</name>
        <dbReference type="ChEBI" id="CHEBI:29105"/>
        <label>2</label>
        <note>catalytic</note>
    </ligand>
</feature>
<feature type="active site" description="Proton acceptor 2" evidence="28">
    <location>
        <position position="351"/>
    </location>
</feature>
<keyword evidence="16 30" id="KW-0479">Metal-binding</keyword>
<evidence type="ECO:0000256" key="11">
    <source>
        <dbReference type="ARBA" id="ARBA00022490"/>
    </source>
</evidence>
<keyword evidence="10" id="KW-1003">Cell membrane</keyword>
<evidence type="ECO:0000256" key="30">
    <source>
        <dbReference type="PIRSR" id="PIRSR601548-3"/>
    </source>
</evidence>
<keyword evidence="25" id="KW-0868">Chloride</keyword>
<feature type="disulfide bond" evidence="31">
    <location>
        <begin position="320"/>
        <end position="337"/>
    </location>
</feature>
<keyword evidence="17 37" id="KW-0732">Signal</keyword>
<evidence type="ECO:0000256" key="2">
    <source>
        <dbReference type="ARBA" id="ARBA00001502"/>
    </source>
</evidence>
<keyword evidence="13" id="KW-0597">Phosphoprotein</keyword>
<proteinExistence type="inferred from homology"/>
<evidence type="ECO:0000256" key="20">
    <source>
        <dbReference type="ARBA" id="ARBA00022989"/>
    </source>
</evidence>
<dbReference type="GO" id="GO:0005737">
    <property type="term" value="C:cytoplasm"/>
    <property type="evidence" value="ECO:0007669"/>
    <property type="project" value="UniProtKB-SubCell"/>
</dbReference>
<evidence type="ECO:0000256" key="24">
    <source>
        <dbReference type="ARBA" id="ARBA00023180"/>
    </source>
</evidence>
<comment type="subcellular location">
    <subcellularLocation>
        <location evidence="5">Apical cell membrane</location>
    </subcellularLocation>
    <subcellularLocation>
        <location evidence="6">Cell membrane</location>
        <topology evidence="6">Single-pass type I membrane protein</topology>
    </subcellularLocation>
    <subcellularLocation>
        <location evidence="4">Cell projection</location>
        <location evidence="4">Cilium</location>
    </subcellularLocation>
    <subcellularLocation>
        <location evidence="7">Cytoplasm</location>
    </subcellularLocation>
    <subcellularLocation>
        <location evidence="8">Secreted</location>
    </subcellularLocation>
</comment>
<feature type="active site" description="Proton donor 2" evidence="28">
    <location>
        <position position="481"/>
    </location>
</feature>
<reference evidence="39" key="2">
    <citation type="submission" date="2025-09" db="UniProtKB">
        <authorList>
            <consortium name="Ensembl"/>
        </authorList>
    </citation>
    <scope>IDENTIFICATION</scope>
</reference>
<dbReference type="Pfam" id="PF16959">
    <property type="entry name" value="Collectrin"/>
    <property type="match status" value="1"/>
</dbReference>
<keyword evidence="19 30" id="KW-0862">Zinc</keyword>
<evidence type="ECO:0000256" key="33">
    <source>
        <dbReference type="PROSITE-ProRule" id="PRU01355"/>
    </source>
</evidence>
<evidence type="ECO:0000256" key="36">
    <source>
        <dbReference type="SAM" id="Phobius"/>
    </source>
</evidence>
<evidence type="ECO:0000256" key="13">
    <source>
        <dbReference type="ARBA" id="ARBA00022553"/>
    </source>
</evidence>
<feature type="binding site" evidence="29">
    <location>
        <position position="182"/>
    </location>
    <ligand>
        <name>chloride</name>
        <dbReference type="ChEBI" id="CHEBI:17996"/>
        <label>1</label>
    </ligand>
</feature>
<comment type="cofactor">
    <cofactor evidence="34">
        <name>Zn(2+)</name>
        <dbReference type="ChEBI" id="CHEBI:29105"/>
    </cofactor>
    <text evidence="34">Binds 2 Zn(2+) ions per subunit.</text>
</comment>
<feature type="active site" description="Proton donor 1" evidence="27">
    <location>
        <position position="481"/>
    </location>
</feature>
<dbReference type="GO" id="GO:0006508">
    <property type="term" value="P:proteolysis"/>
    <property type="evidence" value="ECO:0007669"/>
    <property type="project" value="UniProtKB-KW"/>
</dbReference>
<reference evidence="39" key="1">
    <citation type="submission" date="2025-08" db="UniProtKB">
        <authorList>
            <consortium name="Ensembl"/>
        </authorList>
    </citation>
    <scope>IDENTIFICATION</scope>
</reference>
<evidence type="ECO:0000256" key="4">
    <source>
        <dbReference type="ARBA" id="ARBA00004138"/>
    </source>
</evidence>
<keyword evidence="22 36" id="KW-0472">Membrane</keyword>
<evidence type="ECO:0000256" key="23">
    <source>
        <dbReference type="ARBA" id="ARBA00023157"/>
    </source>
</evidence>
<dbReference type="PROSITE" id="PS52010">
    <property type="entry name" value="COLLECTRIN_LIKE"/>
    <property type="match status" value="1"/>
</dbReference>
<feature type="binding site" evidence="29">
    <location>
        <position position="490"/>
    </location>
    <ligand>
        <name>chloride</name>
        <dbReference type="ChEBI" id="CHEBI:17996"/>
        <label>1</label>
    </ligand>
</feature>
<evidence type="ECO:0000256" key="7">
    <source>
        <dbReference type="ARBA" id="ARBA00004496"/>
    </source>
</evidence>
<evidence type="ECO:0000256" key="31">
    <source>
        <dbReference type="PIRSR" id="PIRSR601548-4"/>
    </source>
</evidence>
<evidence type="ECO:0000256" key="10">
    <source>
        <dbReference type="ARBA" id="ARBA00022475"/>
    </source>
</evidence>
<evidence type="ECO:0000256" key="22">
    <source>
        <dbReference type="ARBA" id="ARBA00023136"/>
    </source>
</evidence>
<feature type="binding site" evidence="30">
    <location>
        <position position="350"/>
    </location>
    <ligand>
        <name>Zn(2+)</name>
        <dbReference type="ChEBI" id="CHEBI:29105"/>
        <label>1</label>
        <note>catalytic</note>
    </ligand>
</feature>
<dbReference type="GO" id="GO:0008237">
    <property type="term" value="F:metallopeptidase activity"/>
    <property type="evidence" value="ECO:0007669"/>
    <property type="project" value="UniProtKB-KW"/>
</dbReference>